<proteinExistence type="predicted"/>
<protein>
    <submittedName>
        <fullName evidence="2">Uncharacterized protein</fullName>
    </submittedName>
</protein>
<reference evidence="2 3" key="1">
    <citation type="journal article" date="2017" name="Water Res.">
        <title>Comammox in drinking water systems.</title>
        <authorList>
            <person name="Wang Y."/>
            <person name="Ma L."/>
            <person name="Mao Y."/>
            <person name="Jiang X."/>
            <person name="Xia Y."/>
            <person name="Yu K."/>
            <person name="Li B."/>
            <person name="Zhang T."/>
        </authorList>
    </citation>
    <scope>NUCLEOTIDE SEQUENCE [LARGE SCALE GENOMIC DNA]</scope>
    <source>
        <strain evidence="2">SG_bin8</strain>
    </source>
</reference>
<accession>A0A1W9I1B2</accession>
<organism evidence="2 3">
    <name type="scientific">Candidatus Raskinella chloraquaticus</name>
    <dbReference type="NCBI Taxonomy" id="1951219"/>
    <lineage>
        <taxon>Bacteria</taxon>
        <taxon>Pseudomonadati</taxon>
        <taxon>Pseudomonadota</taxon>
        <taxon>Alphaproteobacteria</taxon>
        <taxon>Hyphomicrobiales</taxon>
        <taxon>Phreatobacteraceae</taxon>
        <taxon>Candidatus Raskinella</taxon>
    </lineage>
</organism>
<keyword evidence="1" id="KW-0732">Signal</keyword>
<feature type="signal peptide" evidence="1">
    <location>
        <begin position="1"/>
        <end position="24"/>
    </location>
</feature>
<name>A0A1W9I1B2_9HYPH</name>
<dbReference type="RefSeq" id="WP_376800917.1">
    <property type="nucleotide sequence ID" value="NZ_DBNB01000038.1"/>
</dbReference>
<sequence>MMARCLLVIACLLVSGLADQSAHAQQEFRPGIDCQCRGPQGQMFDLKEKTCLRSDAGNRIATCVMNQNVTSWQFSDESCDVSLRQDRPKGTKTASFKAAIN</sequence>
<evidence type="ECO:0000313" key="2">
    <source>
        <dbReference type="EMBL" id="OQW53241.1"/>
    </source>
</evidence>
<comment type="caution">
    <text evidence="2">The sequence shown here is derived from an EMBL/GenBank/DDBJ whole genome shotgun (WGS) entry which is preliminary data.</text>
</comment>
<evidence type="ECO:0000313" key="3">
    <source>
        <dbReference type="Proteomes" id="UP000192872"/>
    </source>
</evidence>
<dbReference type="STRING" id="1827387.A4S15_05615"/>
<dbReference type="Proteomes" id="UP000192872">
    <property type="component" value="Unassembled WGS sequence"/>
</dbReference>
<dbReference type="AlphaFoldDB" id="A0A1W9I1B2"/>
<feature type="chain" id="PRO_5012258657" evidence="1">
    <location>
        <begin position="25"/>
        <end position="101"/>
    </location>
</feature>
<gene>
    <name evidence="2" type="ORF">A4S15_05615</name>
</gene>
<evidence type="ECO:0000256" key="1">
    <source>
        <dbReference type="SAM" id="SignalP"/>
    </source>
</evidence>
<dbReference type="EMBL" id="LWDL01000010">
    <property type="protein sequence ID" value="OQW53241.1"/>
    <property type="molecule type" value="Genomic_DNA"/>
</dbReference>